<evidence type="ECO:0000313" key="12">
    <source>
        <dbReference type="EMBL" id="KAB0799920.1"/>
    </source>
</evidence>
<keyword evidence="2" id="KW-0732">Signal</keyword>
<organism evidence="12 13">
    <name type="scientific">Photinus pyralis</name>
    <name type="common">Common eastern firefly</name>
    <name type="synonym">Lampyris pyralis</name>
    <dbReference type="NCBI Taxonomy" id="7054"/>
    <lineage>
        <taxon>Eukaryota</taxon>
        <taxon>Metazoa</taxon>
        <taxon>Ecdysozoa</taxon>
        <taxon>Arthropoda</taxon>
        <taxon>Hexapoda</taxon>
        <taxon>Insecta</taxon>
        <taxon>Pterygota</taxon>
        <taxon>Neoptera</taxon>
        <taxon>Endopterygota</taxon>
        <taxon>Coleoptera</taxon>
        <taxon>Polyphaga</taxon>
        <taxon>Elateriformia</taxon>
        <taxon>Elateroidea</taxon>
        <taxon>Lampyridae</taxon>
        <taxon>Lampyrinae</taxon>
        <taxon>Photinus</taxon>
    </lineage>
</organism>
<dbReference type="SMART" id="SM00214">
    <property type="entry name" value="VWC"/>
    <property type="match status" value="4"/>
</dbReference>
<evidence type="ECO:0000256" key="8">
    <source>
        <dbReference type="SAM" id="Coils"/>
    </source>
</evidence>
<evidence type="ECO:0000256" key="4">
    <source>
        <dbReference type="ARBA" id="ARBA00022837"/>
    </source>
</evidence>
<dbReference type="FunFam" id="2.10.25.10:FF:000038">
    <property type="entry name" value="Fibrillin 2"/>
    <property type="match status" value="3"/>
</dbReference>
<evidence type="ECO:0000256" key="6">
    <source>
        <dbReference type="ARBA" id="ARBA00023180"/>
    </source>
</evidence>
<dbReference type="PROSITE" id="PS01186">
    <property type="entry name" value="EGF_2"/>
    <property type="match status" value="4"/>
</dbReference>
<reference evidence="12 13" key="1">
    <citation type="journal article" date="2018" name="Elife">
        <title>Firefly genomes illuminate parallel origins of bioluminescence in beetles.</title>
        <authorList>
            <person name="Fallon T.R."/>
            <person name="Lower S.E."/>
            <person name="Chang C.H."/>
            <person name="Bessho-Uehara M."/>
            <person name="Martin G.J."/>
            <person name="Bewick A.J."/>
            <person name="Behringer M."/>
            <person name="Debat H.J."/>
            <person name="Wong I."/>
            <person name="Day J.C."/>
            <person name="Suvorov A."/>
            <person name="Silva C.J."/>
            <person name="Stanger-Hall K.F."/>
            <person name="Hall D.W."/>
            <person name="Schmitz R.J."/>
            <person name="Nelson D.R."/>
            <person name="Lewis S.M."/>
            <person name="Shigenobu S."/>
            <person name="Bybee S.M."/>
            <person name="Larracuente A.M."/>
            <person name="Oba Y."/>
            <person name="Weng J.K."/>
        </authorList>
    </citation>
    <scope>NUCLEOTIDE SEQUENCE [LARGE SCALE GENOMIC DNA]</scope>
    <source>
        <strain evidence="12">1611_PpyrPB1</strain>
        <tissue evidence="12">Whole body</tissue>
    </source>
</reference>
<dbReference type="InterPro" id="IPR001007">
    <property type="entry name" value="VWF_dom"/>
</dbReference>
<dbReference type="InterPro" id="IPR000742">
    <property type="entry name" value="EGF"/>
</dbReference>
<dbReference type="SUPFAM" id="SSF49899">
    <property type="entry name" value="Concanavalin A-like lectins/glucanases"/>
    <property type="match status" value="1"/>
</dbReference>
<dbReference type="PROSITE" id="PS01208">
    <property type="entry name" value="VWFC_1"/>
    <property type="match status" value="2"/>
</dbReference>
<feature type="domain" description="EGF-like" evidence="10">
    <location>
        <begin position="677"/>
        <end position="714"/>
    </location>
</feature>
<dbReference type="GO" id="GO:0005509">
    <property type="term" value="F:calcium ion binding"/>
    <property type="evidence" value="ECO:0007669"/>
    <property type="project" value="InterPro"/>
</dbReference>
<dbReference type="PROSITE" id="PS50184">
    <property type="entry name" value="VWFC_2"/>
    <property type="match status" value="3"/>
</dbReference>
<dbReference type="InterPro" id="IPR018097">
    <property type="entry name" value="EGF_Ca-bd_CS"/>
</dbReference>
<keyword evidence="4" id="KW-0106">Calcium</keyword>
<feature type="domain" description="EGF-like" evidence="10">
    <location>
        <begin position="557"/>
        <end position="597"/>
    </location>
</feature>
<feature type="domain" description="VWFC" evidence="11">
    <location>
        <begin position="774"/>
        <end position="833"/>
    </location>
</feature>
<comment type="caution">
    <text evidence="12">The sequence shown here is derived from an EMBL/GenBank/DDBJ whole genome shotgun (WGS) entry which is preliminary data.</text>
</comment>
<dbReference type="InterPro" id="IPR009030">
    <property type="entry name" value="Growth_fac_rcpt_cys_sf"/>
</dbReference>
<dbReference type="Gene3D" id="2.60.120.200">
    <property type="match status" value="1"/>
</dbReference>
<keyword evidence="13" id="KW-1185">Reference proteome</keyword>
<dbReference type="PROSITE" id="PS01187">
    <property type="entry name" value="EGF_CA"/>
    <property type="match status" value="3"/>
</dbReference>
<comment type="caution">
    <text evidence="7">Lacks conserved residue(s) required for the propagation of feature annotation.</text>
</comment>
<feature type="domain" description="VWFC" evidence="11">
    <location>
        <begin position="407"/>
        <end position="470"/>
    </location>
</feature>
<dbReference type="Gene3D" id="2.10.25.10">
    <property type="entry name" value="Laminin"/>
    <property type="match status" value="6"/>
</dbReference>
<dbReference type="InterPro" id="IPR048287">
    <property type="entry name" value="TSPN-like_N"/>
</dbReference>
<evidence type="ECO:0000256" key="5">
    <source>
        <dbReference type="ARBA" id="ARBA00023157"/>
    </source>
</evidence>
<dbReference type="Pfam" id="PF07645">
    <property type="entry name" value="EGF_CA"/>
    <property type="match status" value="3"/>
</dbReference>
<dbReference type="Proteomes" id="UP000327044">
    <property type="component" value="Unassembled WGS sequence"/>
</dbReference>
<keyword evidence="9" id="KW-0812">Transmembrane</keyword>
<evidence type="ECO:0000313" key="13">
    <source>
        <dbReference type="Proteomes" id="UP000327044"/>
    </source>
</evidence>
<dbReference type="SMART" id="SM00210">
    <property type="entry name" value="TSPN"/>
    <property type="match status" value="1"/>
</dbReference>
<dbReference type="InterPro" id="IPR051586">
    <property type="entry name" value="PKC-binding_NELL"/>
</dbReference>
<dbReference type="PROSITE" id="PS00010">
    <property type="entry name" value="ASX_HYDROXYL"/>
    <property type="match status" value="5"/>
</dbReference>
<dbReference type="GO" id="GO:0005615">
    <property type="term" value="C:extracellular space"/>
    <property type="evidence" value="ECO:0007669"/>
    <property type="project" value="TreeGrafter"/>
</dbReference>
<gene>
    <name evidence="12" type="ORF">PPYR_07800</name>
</gene>
<feature type="domain" description="EGF-like" evidence="10">
    <location>
        <begin position="471"/>
        <end position="510"/>
    </location>
</feature>
<feature type="transmembrane region" description="Helical" evidence="9">
    <location>
        <begin position="46"/>
        <end position="70"/>
    </location>
</feature>
<dbReference type="InParanoid" id="A0A5N4ARG5"/>
<feature type="disulfide bond" evidence="7">
    <location>
        <begin position="618"/>
        <end position="627"/>
    </location>
</feature>
<name>A0A5N4ARG5_PHOPY</name>
<dbReference type="Gene3D" id="6.20.200.20">
    <property type="match status" value="3"/>
</dbReference>
<dbReference type="Pfam" id="PF23334">
    <property type="entry name" value="VWC2L_2nd"/>
    <property type="match status" value="1"/>
</dbReference>
<feature type="domain" description="EGF-like" evidence="10">
    <location>
        <begin position="598"/>
        <end position="628"/>
    </location>
</feature>
<dbReference type="PANTHER" id="PTHR24042">
    <property type="entry name" value="NEL HOMOLOG"/>
    <property type="match status" value="1"/>
</dbReference>
<dbReference type="SMART" id="SM00179">
    <property type="entry name" value="EGF_CA"/>
    <property type="match status" value="5"/>
</dbReference>
<dbReference type="AlphaFoldDB" id="A0A5N4ARG5"/>
<evidence type="ECO:0008006" key="14">
    <source>
        <dbReference type="Google" id="ProtNLM"/>
    </source>
</evidence>
<dbReference type="PROSITE" id="PS50026">
    <property type="entry name" value="EGF_3"/>
    <property type="match status" value="6"/>
</dbReference>
<dbReference type="PANTHER" id="PTHR24042:SF5">
    <property type="entry name" value="EGF-LIKE CALCIUM-BINDING DOMAIN-CONTAINING PROTEIN"/>
    <property type="match status" value="1"/>
</dbReference>
<dbReference type="InterPro" id="IPR001791">
    <property type="entry name" value="Laminin_G"/>
</dbReference>
<dbReference type="Pfam" id="PF13385">
    <property type="entry name" value="Laminin_G_3"/>
    <property type="match status" value="1"/>
</dbReference>
<feature type="domain" description="EGF-like" evidence="10">
    <location>
        <begin position="630"/>
        <end position="668"/>
    </location>
</feature>
<dbReference type="GO" id="GO:0030154">
    <property type="term" value="P:cell differentiation"/>
    <property type="evidence" value="ECO:0007669"/>
    <property type="project" value="UniProtKB-ARBA"/>
</dbReference>
<dbReference type="InterPro" id="IPR001881">
    <property type="entry name" value="EGF-like_Ca-bd_dom"/>
</dbReference>
<dbReference type="GO" id="GO:0008201">
    <property type="term" value="F:heparin binding"/>
    <property type="evidence" value="ECO:0007669"/>
    <property type="project" value="TreeGrafter"/>
</dbReference>
<evidence type="ECO:0000256" key="2">
    <source>
        <dbReference type="ARBA" id="ARBA00022729"/>
    </source>
</evidence>
<evidence type="ECO:0000259" key="11">
    <source>
        <dbReference type="PROSITE" id="PS50184"/>
    </source>
</evidence>
<dbReference type="FunFam" id="2.10.25.10:FF:000139">
    <property type="entry name" value="Fibulin-1"/>
    <property type="match status" value="1"/>
</dbReference>
<feature type="coiled-coil region" evidence="8">
    <location>
        <begin position="312"/>
        <end position="346"/>
    </location>
</feature>
<evidence type="ECO:0000256" key="3">
    <source>
        <dbReference type="ARBA" id="ARBA00022737"/>
    </source>
</evidence>
<dbReference type="SUPFAM" id="SSF57603">
    <property type="entry name" value="FnI-like domain"/>
    <property type="match status" value="3"/>
</dbReference>
<keyword evidence="8" id="KW-0175">Coiled coil</keyword>
<dbReference type="EMBL" id="VVIM01000005">
    <property type="protein sequence ID" value="KAB0799920.1"/>
    <property type="molecule type" value="Genomic_DNA"/>
</dbReference>
<evidence type="ECO:0000256" key="1">
    <source>
        <dbReference type="ARBA" id="ARBA00022536"/>
    </source>
</evidence>
<dbReference type="PROSITE" id="PS00022">
    <property type="entry name" value="EGF_1"/>
    <property type="match status" value="1"/>
</dbReference>
<dbReference type="InterPro" id="IPR024731">
    <property type="entry name" value="NELL2-like_EGF"/>
</dbReference>
<dbReference type="Pfam" id="PF12947">
    <property type="entry name" value="EGF_3"/>
    <property type="match status" value="2"/>
</dbReference>
<dbReference type="InterPro" id="IPR000152">
    <property type="entry name" value="EGF-type_Asp/Asn_hydroxyl_site"/>
</dbReference>
<dbReference type="InterPro" id="IPR049883">
    <property type="entry name" value="NOTCH1_EGF-like"/>
</dbReference>
<evidence type="ECO:0000256" key="9">
    <source>
        <dbReference type="SAM" id="Phobius"/>
    </source>
</evidence>
<keyword evidence="5 7" id="KW-1015">Disulfide bond</keyword>
<keyword evidence="3" id="KW-0677">Repeat</keyword>
<dbReference type="SUPFAM" id="SSF57196">
    <property type="entry name" value="EGF/Laminin"/>
    <property type="match status" value="3"/>
</dbReference>
<sequence length="956" mass="104401">MSASRDGVHDQIYCGATASLRGASVSTLSLTTPKDLGPSLSNATRITYYSIFLDSLSIGANLLIVTLMAIEKTLRLIPFRFLFSATGLDPSSFLSSQSPSQYDLLAELGLHNTTWAGVSITSGPSVPQQLRPAYLLQGDYRDLKLPPLAFEKVSDLLRRSPEFTISAWVRQETGNTGSLVSFAHGLNRYLELQSSGRKNEIRLHYTSRVDSKVYVETFHYRLADNLWHHVAISVSGSQVELLVDCHPLYKRLLRPGAPDRNFSLPQQLWLGQRNKHYHFKGAMQDVRLIAGPHGYLTLCPSLDSTCPTCGQFSLLQSTVQELTRHLQELSERLVAAEGRISKVEECDCQKSCQFNGSVHADGATWQRGCDLCACVHGEVQCRPVECPVPSCKNPVNITGECCQSCLRDCLMQGVFYDHGDLVNLHQCVECECRDGSMNCTRIIPETMCPKLTCPPEEQFSIPGECCKFCPGIDYCAKGHICHVNASCLNLQTKYTCHCDQGFRGDGHVCSDIDECQQEGGLEGHHCHQNTRCVNTVGSYVCECLPGYRRIDKFNCAEIDECSTGEHGCDVHAQCVNTLGSYHCVCQVGYGGNGYTCEPICNQSCLNGGVCKSPGKCACPNGYTGASCERDLDECATNSHRCTDASVCVNMIGWYYCECRAGYHSPVIDNNLGTLCQDVDECEQQIHTCHPSAQCINSDGGFWCSCPESRGPNCKLSCIFEGAEVEHGKTVSPVGQPCRRCECNYGVITCREPTCNCSLPGSGQNSCCPQCDRQLACKHQELSDVILMHGERWSYQCQTCECLYGEVDCWDMKCPPLLCDNPIQAPGDCCPHCDDLCSFGNMSLSGKPCTFAGRLYESGAQFADPNDPCVACNCKDGVLCCSYNFNCGDDAPAVGYDGLVASSTSVARYSSSANSDQTESSVTNKQFSVSVQVANNSAQTIGVSDIGRNNKTDMSGG</sequence>
<dbReference type="SMART" id="SM00181">
    <property type="entry name" value="EGF"/>
    <property type="match status" value="6"/>
</dbReference>
<dbReference type="Gene3D" id="2.10.70.10">
    <property type="entry name" value="Complement Module, domain 1"/>
    <property type="match status" value="2"/>
</dbReference>
<dbReference type="InterPro" id="IPR013320">
    <property type="entry name" value="ConA-like_dom_sf"/>
</dbReference>
<dbReference type="SUPFAM" id="SSF57184">
    <property type="entry name" value="Growth factor receptor domain"/>
    <property type="match status" value="1"/>
</dbReference>
<feature type="domain" description="VWFC" evidence="11">
    <location>
        <begin position="350"/>
        <end position="406"/>
    </location>
</feature>
<keyword evidence="9" id="KW-1133">Transmembrane helix</keyword>
<keyword evidence="9" id="KW-0472">Membrane</keyword>
<keyword evidence="6" id="KW-0325">Glycoprotein</keyword>
<feature type="domain" description="EGF-like" evidence="10">
    <location>
        <begin position="511"/>
        <end position="556"/>
    </location>
</feature>
<keyword evidence="1 7" id="KW-0245">EGF-like domain</keyword>
<dbReference type="GO" id="GO:0048513">
    <property type="term" value="P:animal organ development"/>
    <property type="evidence" value="ECO:0007669"/>
    <property type="project" value="UniProtKB-ARBA"/>
</dbReference>
<dbReference type="Pfam" id="PF00093">
    <property type="entry name" value="VWC"/>
    <property type="match status" value="2"/>
</dbReference>
<accession>A0A5N4ARG5</accession>
<proteinExistence type="predicted"/>
<dbReference type="SMART" id="SM00282">
    <property type="entry name" value="LamG"/>
    <property type="match status" value="1"/>
</dbReference>
<dbReference type="CDD" id="cd00054">
    <property type="entry name" value="EGF_CA"/>
    <property type="match status" value="5"/>
</dbReference>
<feature type="disulfide bond" evidence="7">
    <location>
        <begin position="600"/>
        <end position="610"/>
    </location>
</feature>
<dbReference type="CDD" id="cd00110">
    <property type="entry name" value="LamG"/>
    <property type="match status" value="1"/>
</dbReference>
<evidence type="ECO:0000256" key="7">
    <source>
        <dbReference type="PROSITE-ProRule" id="PRU00076"/>
    </source>
</evidence>
<protein>
    <recommendedName>
        <fullName evidence="14">Protein kinase C-binding protein NELL1</fullName>
    </recommendedName>
</protein>
<dbReference type="GO" id="GO:0009653">
    <property type="term" value="P:anatomical structure morphogenesis"/>
    <property type="evidence" value="ECO:0007669"/>
    <property type="project" value="UniProtKB-ARBA"/>
</dbReference>
<evidence type="ECO:0000259" key="10">
    <source>
        <dbReference type="PROSITE" id="PS50026"/>
    </source>
</evidence>